<name>A0A8K0W1D8_9PLEO</name>
<evidence type="ECO:0000256" key="1">
    <source>
        <dbReference type="SAM" id="MobiDB-lite"/>
    </source>
</evidence>
<dbReference type="OrthoDB" id="10372518at2759"/>
<dbReference type="EMBL" id="JAGMVJ010000006">
    <property type="protein sequence ID" value="KAH7089782.1"/>
    <property type="molecule type" value="Genomic_DNA"/>
</dbReference>
<evidence type="ECO:0000313" key="2">
    <source>
        <dbReference type="EMBL" id="KAH7089782.1"/>
    </source>
</evidence>
<sequence length="461" mass="50324">MQAPTYQVSQAPAPGVQQAESAPLALYYANQHGQLIAHIVQNGYGYSYFQCAPLAYLMYRNPYAPGPATATCSGYYGPSVNSYIYVAQPYATAMGAMVYGHQGHTWNISQEQPYHISAEADIIASTVVDDHVDRQSSADIDDEVQKNEAQTFNTQQEDVKQTTTIDPAHSEDHIERDMKFGEDAHATAGAHIDVVATVCEHVSVQGSSELDIHHIDEATKIDDAHITTVKEEPTAHVSKEEIIGLVPGEASTVTENEARDDTSSTTTAETKSSEYMKLEVAPVDNTKAEARPTVEKKTNGSLSGNAWDDTPLVEGWDYQRSEDWTPQGKRARGPRSKNNNRTGGETRQSRSSTASTASSSSSPPSKRAKQEPVATQTRRVQGAATVRRERAVLPTSNAWGNFATLIKEGDKNAVVKAQEHDKLNGGAVFRPEIKESYKARKGATETHVYEQVAPKVSQKEE</sequence>
<protein>
    <submittedName>
        <fullName evidence="2">Uncharacterized protein</fullName>
    </submittedName>
</protein>
<keyword evidence="3" id="KW-1185">Reference proteome</keyword>
<reference evidence="2" key="1">
    <citation type="journal article" date="2021" name="Nat. Commun.">
        <title>Genetic determinants of endophytism in the Arabidopsis root mycobiome.</title>
        <authorList>
            <person name="Mesny F."/>
            <person name="Miyauchi S."/>
            <person name="Thiergart T."/>
            <person name="Pickel B."/>
            <person name="Atanasova L."/>
            <person name="Karlsson M."/>
            <person name="Huettel B."/>
            <person name="Barry K.W."/>
            <person name="Haridas S."/>
            <person name="Chen C."/>
            <person name="Bauer D."/>
            <person name="Andreopoulos W."/>
            <person name="Pangilinan J."/>
            <person name="LaButti K."/>
            <person name="Riley R."/>
            <person name="Lipzen A."/>
            <person name="Clum A."/>
            <person name="Drula E."/>
            <person name="Henrissat B."/>
            <person name="Kohler A."/>
            <person name="Grigoriev I.V."/>
            <person name="Martin F.M."/>
            <person name="Hacquard S."/>
        </authorList>
    </citation>
    <scope>NUCLEOTIDE SEQUENCE</scope>
    <source>
        <strain evidence="2">MPI-SDFR-AT-0120</strain>
    </source>
</reference>
<gene>
    <name evidence="2" type="ORF">FB567DRAFT_590580</name>
</gene>
<proteinExistence type="predicted"/>
<feature type="compositionally biased region" description="Polar residues" evidence="1">
    <location>
        <begin position="336"/>
        <end position="345"/>
    </location>
</feature>
<evidence type="ECO:0000313" key="3">
    <source>
        <dbReference type="Proteomes" id="UP000813461"/>
    </source>
</evidence>
<comment type="caution">
    <text evidence="2">The sequence shown here is derived from an EMBL/GenBank/DDBJ whole genome shotgun (WGS) entry which is preliminary data.</text>
</comment>
<dbReference type="Proteomes" id="UP000813461">
    <property type="component" value="Unassembled WGS sequence"/>
</dbReference>
<feature type="region of interest" description="Disordered" evidence="1">
    <location>
        <begin position="250"/>
        <end position="388"/>
    </location>
</feature>
<feature type="compositionally biased region" description="Low complexity" evidence="1">
    <location>
        <begin position="349"/>
        <end position="365"/>
    </location>
</feature>
<dbReference type="AlphaFoldDB" id="A0A8K0W1D8"/>
<accession>A0A8K0W1D8</accession>
<organism evidence="2 3">
    <name type="scientific">Paraphoma chrysanthemicola</name>
    <dbReference type="NCBI Taxonomy" id="798071"/>
    <lineage>
        <taxon>Eukaryota</taxon>
        <taxon>Fungi</taxon>
        <taxon>Dikarya</taxon>
        <taxon>Ascomycota</taxon>
        <taxon>Pezizomycotina</taxon>
        <taxon>Dothideomycetes</taxon>
        <taxon>Pleosporomycetidae</taxon>
        <taxon>Pleosporales</taxon>
        <taxon>Pleosporineae</taxon>
        <taxon>Phaeosphaeriaceae</taxon>
        <taxon>Paraphoma</taxon>
    </lineage>
</organism>
<feature type="compositionally biased region" description="Basic and acidic residues" evidence="1">
    <location>
        <begin position="286"/>
        <end position="298"/>
    </location>
</feature>